<dbReference type="AlphaFoldDB" id="A0A9W7LWU6"/>
<reference evidence="1" key="1">
    <citation type="submission" date="2023-05" db="EMBL/GenBank/DDBJ databases">
        <title>Genome and transcriptome analyses reveal genes involved in the formation of fine ridges on petal epidermal cells in Hibiscus trionum.</title>
        <authorList>
            <person name="Koshimizu S."/>
            <person name="Masuda S."/>
            <person name="Ishii T."/>
            <person name="Shirasu K."/>
            <person name="Hoshino A."/>
            <person name="Arita M."/>
        </authorList>
    </citation>
    <scope>NUCLEOTIDE SEQUENCE</scope>
    <source>
        <strain evidence="1">Hamamatsu line</strain>
    </source>
</reference>
<name>A0A9W7LWU6_HIBTR</name>
<comment type="caution">
    <text evidence="1">The sequence shown here is derived from an EMBL/GenBank/DDBJ whole genome shotgun (WGS) entry which is preliminary data.</text>
</comment>
<evidence type="ECO:0000313" key="2">
    <source>
        <dbReference type="Proteomes" id="UP001165190"/>
    </source>
</evidence>
<protein>
    <submittedName>
        <fullName evidence="1">Uncharacterized protein</fullName>
    </submittedName>
</protein>
<keyword evidence="2" id="KW-1185">Reference proteome</keyword>
<accession>A0A9W7LWU6</accession>
<proteinExistence type="predicted"/>
<dbReference type="Proteomes" id="UP001165190">
    <property type="component" value="Unassembled WGS sequence"/>
</dbReference>
<gene>
    <name evidence="1" type="ORF">HRI_001613600</name>
</gene>
<organism evidence="1 2">
    <name type="scientific">Hibiscus trionum</name>
    <name type="common">Flower of an hour</name>
    <dbReference type="NCBI Taxonomy" id="183268"/>
    <lineage>
        <taxon>Eukaryota</taxon>
        <taxon>Viridiplantae</taxon>
        <taxon>Streptophyta</taxon>
        <taxon>Embryophyta</taxon>
        <taxon>Tracheophyta</taxon>
        <taxon>Spermatophyta</taxon>
        <taxon>Magnoliopsida</taxon>
        <taxon>eudicotyledons</taxon>
        <taxon>Gunneridae</taxon>
        <taxon>Pentapetalae</taxon>
        <taxon>rosids</taxon>
        <taxon>malvids</taxon>
        <taxon>Malvales</taxon>
        <taxon>Malvaceae</taxon>
        <taxon>Malvoideae</taxon>
        <taxon>Hibiscus</taxon>
    </lineage>
</organism>
<evidence type="ECO:0000313" key="1">
    <source>
        <dbReference type="EMBL" id="GMI79443.1"/>
    </source>
</evidence>
<dbReference type="OrthoDB" id="5314306at2759"/>
<sequence>MKEYGVVESWTKVFTVQSVNPYGPRPRVLGFRKNGGVLLQAVDRELASLDLNSQQMEPRAVEVGEGLIPLRHHYIRCRSYVESLVLLDKAVDVHNGTGP</sequence>
<dbReference type="EMBL" id="BSYR01000016">
    <property type="protein sequence ID" value="GMI79443.1"/>
    <property type="molecule type" value="Genomic_DNA"/>
</dbReference>